<dbReference type="Pfam" id="PF07635">
    <property type="entry name" value="PSCyt1"/>
    <property type="match status" value="1"/>
</dbReference>
<dbReference type="EMBL" id="JACHFD010000002">
    <property type="protein sequence ID" value="MBB5350452.1"/>
    <property type="molecule type" value="Genomic_DNA"/>
</dbReference>
<reference evidence="6 7" key="1">
    <citation type="submission" date="2020-08" db="EMBL/GenBank/DDBJ databases">
        <title>Genomic Encyclopedia of Type Strains, Phase IV (KMG-IV): sequencing the most valuable type-strain genomes for metagenomic binning, comparative biology and taxonomic classification.</title>
        <authorList>
            <person name="Goeker M."/>
        </authorList>
    </citation>
    <scope>NUCLEOTIDE SEQUENCE [LARGE SCALE GENOMIC DNA]</scope>
    <source>
        <strain evidence="6 7">YC6886</strain>
    </source>
</reference>
<evidence type="ECO:0000313" key="6">
    <source>
        <dbReference type="EMBL" id="MBB5350452.1"/>
    </source>
</evidence>
<dbReference type="InterPro" id="IPR022655">
    <property type="entry name" value="DUF1553"/>
</dbReference>
<dbReference type="PANTHER" id="PTHR35889">
    <property type="entry name" value="CYCLOINULO-OLIGOSACCHARIDE FRUCTANOTRANSFERASE-RELATED"/>
    <property type="match status" value="1"/>
</dbReference>
<keyword evidence="7" id="KW-1185">Reference proteome</keyword>
<feature type="chain" id="PRO_5032390294" description="Planctomycete cytochrome C" evidence="2">
    <location>
        <begin position="17"/>
        <end position="619"/>
    </location>
</feature>
<dbReference type="RefSeq" id="WP_184015747.1">
    <property type="nucleotide sequence ID" value="NZ_JACHFD010000002.1"/>
</dbReference>
<sequence length="619" mass="68911">MRALVFLLLFPSSAWADVDFAHQVVPLLKKHCFECHGGDKSKGGFSINSRDSFLSDDMAVPGSPEDSEFLTLIADPDPEFRMPPEKHEPVPEVGQRLLEQWVAAGMPWEDGFTFGKPAYDPPLEVQEPPLPPAHQGREHPIDRLLDAWLTDHQLPVPPPAEDAAFLRRATLDLTGLLPTVEETRAFLDDPSPDKRDRLIDRLLTDDIGYADHWLSFWNDLLRNDYEGTGYIDGGRRQITAWLYASLAANKPYDQLARELIAPPSDDLRGFIDGIRWRGEVSAAQSQPIQFSQSLSQSFLGINMKCASCHDSFVDRWKLNDAYGLAAIYAGKPLEMYRCDQPTGKSAAPRWLFPEIGDIDPAADPATQLDQLARLVTHPDNGRFTKTLVNRLWAQLMGRGISHPLDAMKTEPWSAELLDHLAWHFRENGYNLRETLAYIAHSAAYQSAAAPAGPDATPYRGPQAKRLTAESFTDAIWQITQSGPSSIDAPLPHGGADRGSRPVRASLVKSNPLMRSLGRPNRDQIVTSRPEELTALEALDLSNDRTLAEWLESGAHHLASQTWPSLDALIDHLFLSTLNREPTAPERSLFREQLGDEPSPAVLTDALWALCMTPDFLLIP</sequence>
<gene>
    <name evidence="6" type="ORF">HNR46_000676</name>
</gene>
<accession>A0A840UXE7</accession>
<dbReference type="Proteomes" id="UP000557717">
    <property type="component" value="Unassembled WGS sequence"/>
</dbReference>
<comment type="caution">
    <text evidence="6">The sequence shown here is derived from an EMBL/GenBank/DDBJ whole genome shotgun (WGS) entry which is preliminary data.</text>
</comment>
<dbReference type="InterPro" id="IPR011444">
    <property type="entry name" value="DUF1549"/>
</dbReference>
<dbReference type="Pfam" id="PF07583">
    <property type="entry name" value="PSCyt2"/>
    <property type="match status" value="1"/>
</dbReference>
<evidence type="ECO:0000259" key="3">
    <source>
        <dbReference type="Pfam" id="PF07583"/>
    </source>
</evidence>
<evidence type="ECO:0000259" key="4">
    <source>
        <dbReference type="Pfam" id="PF07587"/>
    </source>
</evidence>
<evidence type="ECO:0000256" key="1">
    <source>
        <dbReference type="SAM" id="MobiDB-lite"/>
    </source>
</evidence>
<feature type="region of interest" description="Disordered" evidence="1">
    <location>
        <begin position="482"/>
        <end position="501"/>
    </location>
</feature>
<organism evidence="6 7">
    <name type="scientific">Haloferula luteola</name>
    <dbReference type="NCBI Taxonomy" id="595692"/>
    <lineage>
        <taxon>Bacteria</taxon>
        <taxon>Pseudomonadati</taxon>
        <taxon>Verrucomicrobiota</taxon>
        <taxon>Verrucomicrobiia</taxon>
        <taxon>Verrucomicrobiales</taxon>
        <taxon>Verrucomicrobiaceae</taxon>
        <taxon>Haloferula</taxon>
    </lineage>
</organism>
<feature type="signal peptide" evidence="2">
    <location>
        <begin position="1"/>
        <end position="16"/>
    </location>
</feature>
<evidence type="ECO:0000259" key="5">
    <source>
        <dbReference type="Pfam" id="PF07635"/>
    </source>
</evidence>
<feature type="domain" description="DUF1553" evidence="4">
    <location>
        <begin position="370"/>
        <end position="591"/>
    </location>
</feature>
<evidence type="ECO:0000313" key="7">
    <source>
        <dbReference type="Proteomes" id="UP000557717"/>
    </source>
</evidence>
<dbReference type="AlphaFoldDB" id="A0A840UXE7"/>
<proteinExistence type="predicted"/>
<evidence type="ECO:0008006" key="8">
    <source>
        <dbReference type="Google" id="ProtNLM"/>
    </source>
</evidence>
<dbReference type="Pfam" id="PF07587">
    <property type="entry name" value="PSD1"/>
    <property type="match status" value="1"/>
</dbReference>
<feature type="domain" description="Cytochrome C Planctomycete-type" evidence="5">
    <location>
        <begin position="32"/>
        <end position="85"/>
    </location>
</feature>
<protein>
    <recommendedName>
        <fullName evidence="8">Planctomycete cytochrome C</fullName>
    </recommendedName>
</protein>
<dbReference type="PANTHER" id="PTHR35889:SF3">
    <property type="entry name" value="F-BOX DOMAIN-CONTAINING PROTEIN"/>
    <property type="match status" value="1"/>
</dbReference>
<name>A0A840UXE7_9BACT</name>
<feature type="domain" description="DUF1549" evidence="3">
    <location>
        <begin position="140"/>
        <end position="329"/>
    </location>
</feature>
<dbReference type="InterPro" id="IPR011429">
    <property type="entry name" value="Cyt_c_Planctomycete-type"/>
</dbReference>
<keyword evidence="2" id="KW-0732">Signal</keyword>
<evidence type="ECO:0000256" key="2">
    <source>
        <dbReference type="SAM" id="SignalP"/>
    </source>
</evidence>